<proteinExistence type="predicted"/>
<gene>
    <name evidence="1" type="ORF">SVIM_LOCUS204402</name>
</gene>
<evidence type="ECO:0000313" key="1">
    <source>
        <dbReference type="EMBL" id="VFU37992.1"/>
    </source>
</evidence>
<accession>A0A6N2LAJ5</accession>
<dbReference type="PANTHER" id="PTHR37604">
    <property type="entry name" value="TRANSCRIPTION INITIATION FACTOR TFIID SUBUNIT"/>
    <property type="match status" value="1"/>
</dbReference>
<protein>
    <submittedName>
        <fullName evidence="1">Uncharacterized protein</fullName>
    </submittedName>
</protein>
<dbReference type="GO" id="GO:0046982">
    <property type="term" value="F:protein heterodimerization activity"/>
    <property type="evidence" value="ECO:0007669"/>
    <property type="project" value="InterPro"/>
</dbReference>
<dbReference type="EMBL" id="CAADRP010001335">
    <property type="protein sequence ID" value="VFU37992.1"/>
    <property type="molecule type" value="Genomic_DNA"/>
</dbReference>
<organism evidence="1">
    <name type="scientific">Salix viminalis</name>
    <name type="common">Common osier</name>
    <name type="synonym">Basket willow</name>
    <dbReference type="NCBI Taxonomy" id="40686"/>
    <lineage>
        <taxon>Eukaryota</taxon>
        <taxon>Viridiplantae</taxon>
        <taxon>Streptophyta</taxon>
        <taxon>Embryophyta</taxon>
        <taxon>Tracheophyta</taxon>
        <taxon>Spermatophyta</taxon>
        <taxon>Magnoliopsida</taxon>
        <taxon>eudicotyledons</taxon>
        <taxon>Gunneridae</taxon>
        <taxon>Pentapetalae</taxon>
        <taxon>rosids</taxon>
        <taxon>fabids</taxon>
        <taxon>Malpighiales</taxon>
        <taxon>Salicaceae</taxon>
        <taxon>Saliceae</taxon>
        <taxon>Salix</taxon>
    </lineage>
</organism>
<dbReference type="AlphaFoldDB" id="A0A6N2LAJ5"/>
<dbReference type="InterPro" id="IPR009072">
    <property type="entry name" value="Histone-fold"/>
</dbReference>
<sequence length="434" mass="48745">MSVLGDDGLGYDLARKLETLGMWRAWLGDSLYSNFLHFLSSPASWNSFMRTDDSKSKSHIQLQLRARALLFDKASVSLFLRSNTVAAVSKLNPNYLQLHGDDVYFTLEDEDQRREGSGVGAATKRYKNEELPETWYNQFMEKRKLKRPYRLSYGDRESDKRSPEQMSSYSRLVARHKRRCHYLGPGNSNLESTSNMRSCSVLDGSHSVDDDFVFFPETMFMFNCVPDSAIPPIIRARDNQKIEFRGAFDSLPQTRNPVMIERLGITVEQGGSLHRGKNGSEGHKKLLSEEQASQMSQKVVACLLTRVGFDGASEIPVEVFSQLLRCHISKLGRILRVLADSYRKQCSPVELLKMFLQTPGLGGNLVNLMEIVKEGARNTAEPTHQQVHGIQSQFHSQHQNLLRLPQQTNASTDAANGSSPKFHISAAAAVGENA</sequence>
<reference evidence="1" key="1">
    <citation type="submission" date="2019-03" db="EMBL/GenBank/DDBJ databases">
        <authorList>
            <person name="Mank J."/>
            <person name="Almeida P."/>
        </authorList>
    </citation>
    <scope>NUCLEOTIDE SEQUENCE</scope>
    <source>
        <strain evidence="1">78183</strain>
    </source>
</reference>
<name>A0A6N2LAJ5_SALVM</name>
<dbReference type="PANTHER" id="PTHR37604:SF1">
    <property type="entry name" value="TRANSCRIPTION INITIATION FACTOR TFIID SUBUNIT"/>
    <property type="match status" value="1"/>
</dbReference>
<dbReference type="Gene3D" id="1.10.20.10">
    <property type="entry name" value="Histone, subunit A"/>
    <property type="match status" value="1"/>
</dbReference>